<proteinExistence type="predicted"/>
<dbReference type="KEGG" id="psq:PUNSTDRAFT_139730"/>
<dbReference type="RefSeq" id="XP_007389521.1">
    <property type="nucleotide sequence ID" value="XM_007389459.1"/>
</dbReference>
<dbReference type="GeneID" id="18880434"/>
<dbReference type="HOGENOM" id="CLU_2528565_0_0_1"/>
<sequence>MNPSTAVFPLFQMSRCCVHCNLSACSGGITLHHAFITLWQGYSPITVTTPSATANTHLCRSRDKFSLGIQRDYWDVELPENWNM</sequence>
<keyword evidence="2" id="KW-1185">Reference proteome</keyword>
<name>R7RYS5_PUNST</name>
<protein>
    <submittedName>
        <fullName evidence="1">Uncharacterized protein</fullName>
    </submittedName>
</protein>
<dbReference type="Proteomes" id="UP000054196">
    <property type="component" value="Unassembled WGS sequence"/>
</dbReference>
<gene>
    <name evidence="1" type="ORF">PUNSTDRAFT_139730</name>
</gene>
<organism evidence="1 2">
    <name type="scientific">Punctularia strigosozonata (strain HHB-11173)</name>
    <name type="common">White-rot fungus</name>
    <dbReference type="NCBI Taxonomy" id="741275"/>
    <lineage>
        <taxon>Eukaryota</taxon>
        <taxon>Fungi</taxon>
        <taxon>Dikarya</taxon>
        <taxon>Basidiomycota</taxon>
        <taxon>Agaricomycotina</taxon>
        <taxon>Agaricomycetes</taxon>
        <taxon>Corticiales</taxon>
        <taxon>Punctulariaceae</taxon>
        <taxon>Punctularia</taxon>
    </lineage>
</organism>
<evidence type="ECO:0000313" key="1">
    <source>
        <dbReference type="EMBL" id="EIN03250.1"/>
    </source>
</evidence>
<evidence type="ECO:0000313" key="2">
    <source>
        <dbReference type="Proteomes" id="UP000054196"/>
    </source>
</evidence>
<dbReference type="EMBL" id="JH687704">
    <property type="protein sequence ID" value="EIN03250.1"/>
    <property type="molecule type" value="Genomic_DNA"/>
</dbReference>
<reference evidence="2" key="1">
    <citation type="journal article" date="2012" name="Science">
        <title>The Paleozoic origin of enzymatic lignin decomposition reconstructed from 31 fungal genomes.</title>
        <authorList>
            <person name="Floudas D."/>
            <person name="Binder M."/>
            <person name="Riley R."/>
            <person name="Barry K."/>
            <person name="Blanchette R.A."/>
            <person name="Henrissat B."/>
            <person name="Martinez A.T."/>
            <person name="Otillar R."/>
            <person name="Spatafora J.W."/>
            <person name="Yadav J.S."/>
            <person name="Aerts A."/>
            <person name="Benoit I."/>
            <person name="Boyd A."/>
            <person name="Carlson A."/>
            <person name="Copeland A."/>
            <person name="Coutinho P.M."/>
            <person name="de Vries R.P."/>
            <person name="Ferreira P."/>
            <person name="Findley K."/>
            <person name="Foster B."/>
            <person name="Gaskell J."/>
            <person name="Glotzer D."/>
            <person name="Gorecki P."/>
            <person name="Heitman J."/>
            <person name="Hesse C."/>
            <person name="Hori C."/>
            <person name="Igarashi K."/>
            <person name="Jurgens J.A."/>
            <person name="Kallen N."/>
            <person name="Kersten P."/>
            <person name="Kohler A."/>
            <person name="Kuees U."/>
            <person name="Kumar T.K.A."/>
            <person name="Kuo A."/>
            <person name="LaButti K."/>
            <person name="Larrondo L.F."/>
            <person name="Lindquist E."/>
            <person name="Ling A."/>
            <person name="Lombard V."/>
            <person name="Lucas S."/>
            <person name="Lundell T."/>
            <person name="Martin R."/>
            <person name="McLaughlin D.J."/>
            <person name="Morgenstern I."/>
            <person name="Morin E."/>
            <person name="Murat C."/>
            <person name="Nagy L.G."/>
            <person name="Nolan M."/>
            <person name="Ohm R.A."/>
            <person name="Patyshakuliyeva A."/>
            <person name="Rokas A."/>
            <person name="Ruiz-Duenas F.J."/>
            <person name="Sabat G."/>
            <person name="Salamov A."/>
            <person name="Samejima M."/>
            <person name="Schmutz J."/>
            <person name="Slot J.C."/>
            <person name="St John F."/>
            <person name="Stenlid J."/>
            <person name="Sun H."/>
            <person name="Sun S."/>
            <person name="Syed K."/>
            <person name="Tsang A."/>
            <person name="Wiebenga A."/>
            <person name="Young D."/>
            <person name="Pisabarro A."/>
            <person name="Eastwood D.C."/>
            <person name="Martin F."/>
            <person name="Cullen D."/>
            <person name="Grigoriev I.V."/>
            <person name="Hibbett D.S."/>
        </authorList>
    </citation>
    <scope>NUCLEOTIDE SEQUENCE [LARGE SCALE GENOMIC DNA]</scope>
    <source>
        <strain evidence="2">HHB-11173 SS5</strain>
    </source>
</reference>
<accession>R7RYS5</accession>
<dbReference type="AlphaFoldDB" id="R7RYS5"/>